<evidence type="ECO:0000256" key="1">
    <source>
        <dbReference type="SAM" id="SignalP"/>
    </source>
</evidence>
<evidence type="ECO:0000313" key="3">
    <source>
        <dbReference type="Proteomes" id="UP000564677"/>
    </source>
</evidence>
<dbReference type="SUPFAM" id="SSF54427">
    <property type="entry name" value="NTF2-like"/>
    <property type="match status" value="2"/>
</dbReference>
<accession>A0A7X5UZE6</accession>
<feature type="chain" id="PRO_5031095430" description="Nuclear transport factor 2 family protein" evidence="1">
    <location>
        <begin position="24"/>
        <end position="257"/>
    </location>
</feature>
<proteinExistence type="predicted"/>
<dbReference type="InterPro" id="IPR039437">
    <property type="entry name" value="FrzH/put_lumazine-bd"/>
</dbReference>
<evidence type="ECO:0000313" key="2">
    <source>
        <dbReference type="EMBL" id="NIJ65079.1"/>
    </source>
</evidence>
<organism evidence="2 3">
    <name type="scientific">Sphingomonas leidyi</name>
    <dbReference type="NCBI Taxonomy" id="68569"/>
    <lineage>
        <taxon>Bacteria</taxon>
        <taxon>Pseudomonadati</taxon>
        <taxon>Pseudomonadota</taxon>
        <taxon>Alphaproteobacteria</taxon>
        <taxon>Sphingomonadales</taxon>
        <taxon>Sphingomonadaceae</taxon>
        <taxon>Sphingomonas</taxon>
    </lineage>
</organism>
<dbReference type="Gene3D" id="3.10.450.50">
    <property type="match status" value="2"/>
</dbReference>
<protein>
    <recommendedName>
        <fullName evidence="4">Nuclear transport factor 2 family protein</fullName>
    </recommendedName>
</protein>
<keyword evidence="1" id="KW-0732">Signal</keyword>
<dbReference type="Pfam" id="PF12893">
    <property type="entry name" value="Lumazine_bd_2"/>
    <property type="match status" value="1"/>
</dbReference>
<gene>
    <name evidence="2" type="ORF">FHR20_002041</name>
</gene>
<keyword evidence="3" id="KW-1185">Reference proteome</keyword>
<dbReference type="Proteomes" id="UP000564677">
    <property type="component" value="Unassembled WGS sequence"/>
</dbReference>
<evidence type="ECO:0008006" key="4">
    <source>
        <dbReference type="Google" id="ProtNLM"/>
    </source>
</evidence>
<sequence>MMLTNMFALLAMLASGFATPGAAVEAYGAAVAANDPAQLAAAFQPSAIMYCTDGAAIRATSQGEWKQRMRTAGMPAGPISTRIAWIDSGATTSVARTVSVRGDKEYVDYLLLARLAEGWRIVGKVCEAGARPDEAGEAGVRQVVGTKLAADRAWDAKLLAESIDSRALVMTVDGGEFVAATLGEWQARYVARRSASGGSPATPTSMVIDARGGIGTARWSFRGTDGSEWTDRALMIRTSQGWRMAALAFAREAPGAN</sequence>
<dbReference type="RefSeq" id="WP_167299525.1">
    <property type="nucleotide sequence ID" value="NZ_JAASQV010000002.1"/>
</dbReference>
<dbReference type="EMBL" id="JAASQV010000002">
    <property type="protein sequence ID" value="NIJ65079.1"/>
    <property type="molecule type" value="Genomic_DNA"/>
</dbReference>
<dbReference type="AlphaFoldDB" id="A0A7X5UZE6"/>
<dbReference type="InterPro" id="IPR032710">
    <property type="entry name" value="NTF2-like_dom_sf"/>
</dbReference>
<feature type="signal peptide" evidence="1">
    <location>
        <begin position="1"/>
        <end position="23"/>
    </location>
</feature>
<name>A0A7X5UZE6_9SPHN</name>
<reference evidence="2 3" key="1">
    <citation type="submission" date="2020-03" db="EMBL/GenBank/DDBJ databases">
        <title>Genomic Encyclopedia of Type Strains, Phase IV (KMG-IV): sequencing the most valuable type-strain genomes for metagenomic binning, comparative biology and taxonomic classification.</title>
        <authorList>
            <person name="Goeker M."/>
        </authorList>
    </citation>
    <scope>NUCLEOTIDE SEQUENCE [LARGE SCALE GENOMIC DNA]</scope>
    <source>
        <strain evidence="2 3">DSM 4733</strain>
    </source>
</reference>
<comment type="caution">
    <text evidence="2">The sequence shown here is derived from an EMBL/GenBank/DDBJ whole genome shotgun (WGS) entry which is preliminary data.</text>
</comment>